<dbReference type="PANTHER" id="PTHR43102:SF2">
    <property type="entry name" value="GAF DOMAIN-CONTAINING PROTEIN"/>
    <property type="match status" value="1"/>
</dbReference>
<dbReference type="InterPro" id="IPR043128">
    <property type="entry name" value="Rev_trsase/Diguanyl_cyclase"/>
</dbReference>
<evidence type="ECO:0000313" key="3">
    <source>
        <dbReference type="Proteomes" id="UP000600547"/>
    </source>
</evidence>
<comment type="caution">
    <text evidence="2">The sequence shown here is derived from an EMBL/GenBank/DDBJ whole genome shotgun (WGS) entry which is preliminary data.</text>
</comment>
<dbReference type="InterPro" id="IPR029016">
    <property type="entry name" value="GAF-like_dom_sf"/>
</dbReference>
<dbReference type="PANTHER" id="PTHR43102">
    <property type="entry name" value="SLR1143 PROTEIN"/>
    <property type="match status" value="1"/>
</dbReference>
<dbReference type="SMART" id="SM00065">
    <property type="entry name" value="GAF"/>
    <property type="match status" value="2"/>
</dbReference>
<dbReference type="InterPro" id="IPR000160">
    <property type="entry name" value="GGDEF_dom"/>
</dbReference>
<dbReference type="Pfam" id="PF01590">
    <property type="entry name" value="GAF"/>
    <property type="match status" value="1"/>
</dbReference>
<organism evidence="2 3">
    <name type="scientific">Deinococcus arenae</name>
    <dbReference type="NCBI Taxonomy" id="1452751"/>
    <lineage>
        <taxon>Bacteria</taxon>
        <taxon>Thermotogati</taxon>
        <taxon>Deinococcota</taxon>
        <taxon>Deinococci</taxon>
        <taxon>Deinococcales</taxon>
        <taxon>Deinococcaceae</taxon>
        <taxon>Deinococcus</taxon>
    </lineage>
</organism>
<dbReference type="SUPFAM" id="SSF55781">
    <property type="entry name" value="GAF domain-like"/>
    <property type="match status" value="2"/>
</dbReference>
<keyword evidence="3" id="KW-1185">Reference proteome</keyword>
<dbReference type="EMBL" id="BMQG01000028">
    <property type="protein sequence ID" value="GGM59226.1"/>
    <property type="molecule type" value="Genomic_DNA"/>
</dbReference>
<feature type="domain" description="GGDEF" evidence="1">
    <location>
        <begin position="382"/>
        <end position="501"/>
    </location>
</feature>
<protein>
    <submittedName>
        <fullName evidence="2">Diguanylate cyclase</fullName>
    </submittedName>
</protein>
<dbReference type="Gene3D" id="3.30.450.40">
    <property type="match status" value="2"/>
</dbReference>
<dbReference type="SUPFAM" id="SSF55073">
    <property type="entry name" value="Nucleotide cyclase"/>
    <property type="match status" value="1"/>
</dbReference>
<dbReference type="Proteomes" id="UP000600547">
    <property type="component" value="Unassembled WGS sequence"/>
</dbReference>
<dbReference type="PROSITE" id="PS50887">
    <property type="entry name" value="GGDEF"/>
    <property type="match status" value="1"/>
</dbReference>
<dbReference type="InterPro" id="IPR029787">
    <property type="entry name" value="Nucleotide_cyclase"/>
</dbReference>
<gene>
    <name evidence="2" type="ORF">GCM10008956_38500</name>
</gene>
<dbReference type="CDD" id="cd01949">
    <property type="entry name" value="GGDEF"/>
    <property type="match status" value="1"/>
</dbReference>
<dbReference type="Pfam" id="PF00990">
    <property type="entry name" value="GGDEF"/>
    <property type="match status" value="1"/>
</dbReference>
<proteinExistence type="predicted"/>
<dbReference type="SMART" id="SM00267">
    <property type="entry name" value="GGDEF"/>
    <property type="match status" value="1"/>
</dbReference>
<accession>A0A8H9GT79</accession>
<dbReference type="Gene3D" id="3.30.70.270">
    <property type="match status" value="1"/>
</dbReference>
<dbReference type="RefSeq" id="WP_189062851.1">
    <property type="nucleotide sequence ID" value="NZ_BMQG01000028.1"/>
</dbReference>
<sequence>MIAAPSSSDEAARLLDLARYHVLDTEQEEPFNRIARLAARLLRTPVAMINFVDQHRQWGKALVGLPALESPRSQSFCACTIGSGAPFVVENATTDPRFRDNPLVTGAPHLHMYAGAPLTTPAGHRIGTLCVAHNRPHPLSSEDLQSLQDLAALAMQELELRRGLLDAARATDAQRRQVEELRQILAHSRVVEGVSSLMDLDLPFEDALTTAASLVSDAIEADFTAVLIRRGPGYDVKIPRAARELPADMEAAAASLLEGTSGVLGTLSGRSAPLYLEDYAAHPQAVPALIAAGVQQVAYVPLGTEEGRPIMLVMRVRDAEVDGWRAQDRALLEVAGRTVGHAMRRHAALDRAKGEARADGLTGVFNRRAFDEDVAGALSEVGVTQLAVIDIDGLKRVNDTEGHAQGDKVLRVLAQALKAEIGTRGQLYRLGGDEFAVISAEQADVLLAWVDIATRAARHTVLAPVGASVGVASSVEAGQADTLLRLADSRMYEMKRRRGDL</sequence>
<evidence type="ECO:0000259" key="1">
    <source>
        <dbReference type="PROSITE" id="PS50887"/>
    </source>
</evidence>
<reference evidence="3" key="1">
    <citation type="journal article" date="2019" name="Int. J. Syst. Evol. Microbiol.">
        <title>The Global Catalogue of Microorganisms (GCM) 10K type strain sequencing project: providing services to taxonomists for standard genome sequencing and annotation.</title>
        <authorList>
            <consortium name="The Broad Institute Genomics Platform"/>
            <consortium name="The Broad Institute Genome Sequencing Center for Infectious Disease"/>
            <person name="Wu L."/>
            <person name="Ma J."/>
        </authorList>
    </citation>
    <scope>NUCLEOTIDE SEQUENCE [LARGE SCALE GENOMIC DNA]</scope>
    <source>
        <strain evidence="3">JCM 31047</strain>
    </source>
</reference>
<dbReference type="InterPro" id="IPR003018">
    <property type="entry name" value="GAF"/>
</dbReference>
<name>A0A8H9GT79_9DEIO</name>
<evidence type="ECO:0000313" key="2">
    <source>
        <dbReference type="EMBL" id="GGM59226.1"/>
    </source>
</evidence>
<dbReference type="AlphaFoldDB" id="A0A8H9GT79"/>
<dbReference type="NCBIfam" id="TIGR00254">
    <property type="entry name" value="GGDEF"/>
    <property type="match status" value="1"/>
</dbReference>